<proteinExistence type="predicted"/>
<reference evidence="1 2" key="1">
    <citation type="journal article" date="2023" name="Science">
        <title>Complex scaffold remodeling in plant triterpene biosynthesis.</title>
        <authorList>
            <person name="De La Pena R."/>
            <person name="Hodgson H."/>
            <person name="Liu J.C."/>
            <person name="Stephenson M.J."/>
            <person name="Martin A.C."/>
            <person name="Owen C."/>
            <person name="Harkess A."/>
            <person name="Leebens-Mack J."/>
            <person name="Jimenez L.E."/>
            <person name="Osbourn A."/>
            <person name="Sattely E.S."/>
        </authorList>
    </citation>
    <scope>NUCLEOTIDE SEQUENCE [LARGE SCALE GENOMIC DNA]</scope>
    <source>
        <strain evidence="2">cv. JPN11</strain>
        <tissue evidence="1">Leaf</tissue>
    </source>
</reference>
<evidence type="ECO:0000313" key="1">
    <source>
        <dbReference type="EMBL" id="KAJ4719042.1"/>
    </source>
</evidence>
<accession>A0ACC1Y7B9</accession>
<protein>
    <submittedName>
        <fullName evidence="1">Retrovirus-related Pol polyprotein from transposon opus</fullName>
    </submittedName>
</protein>
<name>A0ACC1Y7B9_MELAZ</name>
<organism evidence="1 2">
    <name type="scientific">Melia azedarach</name>
    <name type="common">Chinaberry tree</name>
    <dbReference type="NCBI Taxonomy" id="155640"/>
    <lineage>
        <taxon>Eukaryota</taxon>
        <taxon>Viridiplantae</taxon>
        <taxon>Streptophyta</taxon>
        <taxon>Embryophyta</taxon>
        <taxon>Tracheophyta</taxon>
        <taxon>Spermatophyta</taxon>
        <taxon>Magnoliopsida</taxon>
        <taxon>eudicotyledons</taxon>
        <taxon>Gunneridae</taxon>
        <taxon>Pentapetalae</taxon>
        <taxon>rosids</taxon>
        <taxon>malvids</taxon>
        <taxon>Sapindales</taxon>
        <taxon>Meliaceae</taxon>
        <taxon>Melia</taxon>
    </lineage>
</organism>
<dbReference type="EMBL" id="CM051398">
    <property type="protein sequence ID" value="KAJ4719042.1"/>
    <property type="molecule type" value="Genomic_DNA"/>
</dbReference>
<comment type="caution">
    <text evidence="1">The sequence shown here is derived from an EMBL/GenBank/DDBJ whole genome shotgun (WGS) entry which is preliminary data.</text>
</comment>
<evidence type="ECO:0000313" key="2">
    <source>
        <dbReference type="Proteomes" id="UP001164539"/>
    </source>
</evidence>
<gene>
    <name evidence="1" type="ORF">OWV82_010663</name>
</gene>
<keyword evidence="2" id="KW-1185">Reference proteome</keyword>
<dbReference type="Proteomes" id="UP001164539">
    <property type="component" value="Chromosome 5"/>
</dbReference>
<sequence>MVDFVVVDHPSSYNVILGRPFLMATKGVVSTYHLKLKFPVDNQVGVIKRDQLVARKCYAFSVGRCNHVFVLDPRVSKVELRGEPVEELKAVSICESDPTRIVKVGTQLTSDVRTSLVEFLTEYSDVFAWRHSDMLGISPSIISHQLNMDPIHRPIRQKQRAFNQERYDAIEEKVDKLLHTGFIREAKYPDWVSNVVLVRKLNGKWYMCVDFTDLNKACPKDSFPLTWIDQLVDATAGHELLSFINAFSGYNQVKMYAPDEEGTSFNTNKGLYCDMVMPFGLNNVGVTYQRLVNKLFKEHIGKNMEIYVNDIITKSMKIADHVSHFRGTFDVLRKFGIKLNSKNVHSGVITSFPLRQILHRPESSRRLRKWCMELSEFEIHYRPWNAIEGQAIADFIAEFTHDLENLEIGVNQVGYRLGRAFPTGRGQAKFVIVAIDYFTKWTEVELLAKITEKSTTNFIWKSIIYHFGVLRVIITDNERQFDNEKFRNFCETWKIENRYTTPAHLQSNGQVEAVNKVIKDLLKKKLGSKKGAWVDELPEVLWAYHIQLQNNHR</sequence>